<keyword evidence="10" id="KW-0812">Transmembrane</keyword>
<dbReference type="GO" id="GO:0008233">
    <property type="term" value="F:peptidase activity"/>
    <property type="evidence" value="ECO:0000318"/>
    <property type="project" value="GO_Central"/>
</dbReference>
<evidence type="ECO:0000256" key="1">
    <source>
        <dbReference type="ARBA" id="ARBA00005860"/>
    </source>
</evidence>
<evidence type="ECO:0000256" key="7">
    <source>
        <dbReference type="PIRSR" id="PIRSR601577-1"/>
    </source>
</evidence>
<evidence type="ECO:0000313" key="11">
    <source>
        <dbReference type="EMBL" id="EAX98603.1"/>
    </source>
</evidence>
<evidence type="ECO:0000256" key="8">
    <source>
        <dbReference type="PIRSR" id="PIRSR601577-2"/>
    </source>
</evidence>
<keyword evidence="10" id="KW-0472">Membrane</keyword>
<comment type="similarity">
    <text evidence="1">Belongs to the peptidase M8 family.</text>
</comment>
<feature type="binding site" evidence="8">
    <location>
        <position position="272"/>
    </location>
    <ligand>
        <name>Zn(2+)</name>
        <dbReference type="ChEBI" id="CHEBI:29105"/>
        <note>catalytic</note>
    </ligand>
</feature>
<protein>
    <submittedName>
        <fullName evidence="11">GP63-like</fullName>
    </submittedName>
</protein>
<dbReference type="GO" id="GO:0006508">
    <property type="term" value="P:proteolysis"/>
    <property type="evidence" value="ECO:0007669"/>
    <property type="project" value="UniProtKB-KW"/>
</dbReference>
<feature type="region of interest" description="Disordered" evidence="9">
    <location>
        <begin position="521"/>
        <end position="551"/>
    </location>
</feature>
<dbReference type="Gene3D" id="3.90.132.10">
    <property type="entry name" value="Leishmanolysin , domain 2"/>
    <property type="match status" value="1"/>
</dbReference>
<name>A2F928_TRIV3</name>
<dbReference type="PANTHER" id="PTHR10942">
    <property type="entry name" value="LEISHMANOLYSIN-LIKE PEPTIDASE"/>
    <property type="match status" value="1"/>
</dbReference>
<feature type="transmembrane region" description="Helical" evidence="10">
    <location>
        <begin position="560"/>
        <end position="586"/>
    </location>
</feature>
<dbReference type="GO" id="GO:0046872">
    <property type="term" value="F:metal ion binding"/>
    <property type="evidence" value="ECO:0007669"/>
    <property type="project" value="UniProtKB-KW"/>
</dbReference>
<keyword evidence="4" id="KW-0378">Hydrolase</keyword>
<feature type="compositionally biased region" description="Pro residues" evidence="9">
    <location>
        <begin position="525"/>
        <end position="536"/>
    </location>
</feature>
<dbReference type="VEuPathDB" id="TrichDB:TVAG_090920"/>
<keyword evidence="10" id="KW-1133">Transmembrane helix</keyword>
<comment type="cofactor">
    <cofactor evidence="8">
        <name>Zn(2+)</name>
        <dbReference type="ChEBI" id="CHEBI:29105"/>
    </cofactor>
    <text evidence="8">Binds 1 zinc ion per subunit.</text>
</comment>
<evidence type="ECO:0000256" key="2">
    <source>
        <dbReference type="ARBA" id="ARBA00022670"/>
    </source>
</evidence>
<dbReference type="OrthoDB" id="527990at2759"/>
<keyword evidence="12" id="KW-1185">Reference proteome</keyword>
<proteinExistence type="inferred from homology"/>
<evidence type="ECO:0000256" key="10">
    <source>
        <dbReference type="SAM" id="Phobius"/>
    </source>
</evidence>
<dbReference type="FunFam" id="3.10.170.20:FF:000003">
    <property type="entry name" value="GP63-like"/>
    <property type="match status" value="1"/>
</dbReference>
<dbReference type="InterPro" id="IPR001577">
    <property type="entry name" value="Peptidase_M8"/>
</dbReference>
<keyword evidence="5 8" id="KW-0862">Zinc</keyword>
<evidence type="ECO:0000256" key="3">
    <source>
        <dbReference type="ARBA" id="ARBA00022723"/>
    </source>
</evidence>
<dbReference type="KEGG" id="tva:75673926"/>
<evidence type="ECO:0000313" key="12">
    <source>
        <dbReference type="Proteomes" id="UP000001542"/>
    </source>
</evidence>
<dbReference type="Gene3D" id="3.10.170.20">
    <property type="match status" value="1"/>
</dbReference>
<dbReference type="AlphaFoldDB" id="A2F928"/>
<reference evidence="11" key="1">
    <citation type="submission" date="2006-10" db="EMBL/GenBank/DDBJ databases">
        <authorList>
            <person name="Amadeo P."/>
            <person name="Zhao Q."/>
            <person name="Wortman J."/>
            <person name="Fraser-Liggett C."/>
            <person name="Carlton J."/>
        </authorList>
    </citation>
    <scope>NUCLEOTIDE SEQUENCE</scope>
    <source>
        <strain evidence="11">G3</strain>
    </source>
</reference>
<sequence>MFLLVIAMKYAAHTCIHEELQSKKEPDEAEVDLESDFKEIRINYDLKYVNNANNDDTLKCTKENGKITWNNTEYICSAEDVINESKKEVLTSTLTEISNQLKRFIKVKHVTTQYSLKNYDNLKDIKESDKSETDKDLHISVLSRPFGDLETAAATVIVQIHKKTKQPLQAVMFINVKKIPQYKETRYTHILLHETLHALGVSSSMFNYYHPVNSNTPHENITCVANVHDYQSTYLITPNAHKFALIHYGYEKVGNCQSGIELDNSEGIQKSHPEFRRYYTDMLTGIILETSNSSLYRLSDVSLAILRDTGFYDVSHTGFKPIIWYNPLAITGERNTSFSENIPNDVYPENYILTNRNDHAMFDFNGVGNFSYYDGDQWKATSDCGNESGPDSEYCQHSEFYNPVGYTTIFNEKLVDYTNIKIPIYECPTGKAAIPTTKYLDLDSKGLCGNYSCTDDNSQFTFNASDGKQITCKTGDNHSLIVHSYQHSVGGTTFKYDYFCPDPKQFCLTRKLLGQSSFDTDPFASNPPPIPRPSPSPKGGGESNSGGGGDTSPNSKSFNWQLFVIIMIILDVVVFVIGIIALAILYRKKKDEKAEEEDSYSEYMYSSDSI</sequence>
<organism evidence="11 12">
    <name type="scientific">Trichomonas vaginalis (strain ATCC PRA-98 / G3)</name>
    <dbReference type="NCBI Taxonomy" id="412133"/>
    <lineage>
        <taxon>Eukaryota</taxon>
        <taxon>Metamonada</taxon>
        <taxon>Parabasalia</taxon>
        <taxon>Trichomonadida</taxon>
        <taxon>Trichomonadidae</taxon>
        <taxon>Trichomonas</taxon>
    </lineage>
</organism>
<feature type="active site" evidence="7">
    <location>
        <position position="194"/>
    </location>
</feature>
<accession>A2F928</accession>
<dbReference type="GO" id="GO:0007155">
    <property type="term" value="P:cell adhesion"/>
    <property type="evidence" value="ECO:0007669"/>
    <property type="project" value="InterPro"/>
</dbReference>
<evidence type="ECO:0000256" key="5">
    <source>
        <dbReference type="ARBA" id="ARBA00022833"/>
    </source>
</evidence>
<dbReference type="PANTHER" id="PTHR10942:SF0">
    <property type="entry name" value="LEISHMANOLYSIN-LIKE PEPTIDASE"/>
    <property type="match status" value="1"/>
</dbReference>
<feature type="binding site" evidence="8">
    <location>
        <position position="193"/>
    </location>
    <ligand>
        <name>Zn(2+)</name>
        <dbReference type="ChEBI" id="CHEBI:29105"/>
        <note>catalytic</note>
    </ligand>
</feature>
<dbReference type="SUPFAM" id="SSF55486">
    <property type="entry name" value="Metalloproteases ('zincins'), catalytic domain"/>
    <property type="match status" value="1"/>
</dbReference>
<dbReference type="Proteomes" id="UP000001542">
    <property type="component" value="Unassembled WGS sequence"/>
</dbReference>
<evidence type="ECO:0000256" key="9">
    <source>
        <dbReference type="SAM" id="MobiDB-lite"/>
    </source>
</evidence>
<keyword evidence="3 8" id="KW-0479">Metal-binding</keyword>
<dbReference type="GO" id="GO:0005737">
    <property type="term" value="C:cytoplasm"/>
    <property type="evidence" value="ECO:0000318"/>
    <property type="project" value="GO_Central"/>
</dbReference>
<keyword evidence="2" id="KW-0645">Protease</keyword>
<feature type="binding site" evidence="8">
    <location>
        <position position="197"/>
    </location>
    <ligand>
        <name>Zn(2+)</name>
        <dbReference type="ChEBI" id="CHEBI:29105"/>
        <note>catalytic</note>
    </ligand>
</feature>
<keyword evidence="6 8" id="KW-0482">Metalloprotease</keyword>
<evidence type="ECO:0000256" key="4">
    <source>
        <dbReference type="ARBA" id="ARBA00022801"/>
    </source>
</evidence>
<dbReference type="GO" id="GO:0016020">
    <property type="term" value="C:membrane"/>
    <property type="evidence" value="ECO:0007669"/>
    <property type="project" value="InterPro"/>
</dbReference>
<dbReference type="GO" id="GO:0004222">
    <property type="term" value="F:metalloendopeptidase activity"/>
    <property type="evidence" value="ECO:0007669"/>
    <property type="project" value="InterPro"/>
</dbReference>
<dbReference type="EMBL" id="DS113669">
    <property type="protein sequence ID" value="EAX98603.1"/>
    <property type="molecule type" value="Genomic_DNA"/>
</dbReference>
<gene>
    <name evidence="11" type="ORF">TVAG_090920</name>
</gene>
<dbReference type="InParanoid" id="A2F928"/>
<dbReference type="VEuPathDB" id="TrichDB:TVAGG3_0828100"/>
<reference evidence="11" key="2">
    <citation type="journal article" date="2007" name="Science">
        <title>Draft genome sequence of the sexually transmitted pathogen Trichomonas vaginalis.</title>
        <authorList>
            <person name="Carlton J.M."/>
            <person name="Hirt R.P."/>
            <person name="Silva J.C."/>
            <person name="Delcher A.L."/>
            <person name="Schatz M."/>
            <person name="Zhao Q."/>
            <person name="Wortman J.R."/>
            <person name="Bidwell S.L."/>
            <person name="Alsmark U.C.M."/>
            <person name="Besteiro S."/>
            <person name="Sicheritz-Ponten T."/>
            <person name="Noel C.J."/>
            <person name="Dacks J.B."/>
            <person name="Foster P.G."/>
            <person name="Simillion C."/>
            <person name="Van de Peer Y."/>
            <person name="Miranda-Saavedra D."/>
            <person name="Barton G.J."/>
            <person name="Westrop G.D."/>
            <person name="Mueller S."/>
            <person name="Dessi D."/>
            <person name="Fiori P.L."/>
            <person name="Ren Q."/>
            <person name="Paulsen I."/>
            <person name="Zhang H."/>
            <person name="Bastida-Corcuera F.D."/>
            <person name="Simoes-Barbosa A."/>
            <person name="Brown M.T."/>
            <person name="Hayes R.D."/>
            <person name="Mukherjee M."/>
            <person name="Okumura C.Y."/>
            <person name="Schneider R."/>
            <person name="Smith A.J."/>
            <person name="Vanacova S."/>
            <person name="Villalvazo M."/>
            <person name="Haas B.J."/>
            <person name="Pertea M."/>
            <person name="Feldblyum T.V."/>
            <person name="Utterback T.R."/>
            <person name="Shu C.L."/>
            <person name="Osoegawa K."/>
            <person name="de Jong P.J."/>
            <person name="Hrdy I."/>
            <person name="Horvathova L."/>
            <person name="Zubacova Z."/>
            <person name="Dolezal P."/>
            <person name="Malik S.B."/>
            <person name="Logsdon J.M. Jr."/>
            <person name="Henze K."/>
            <person name="Gupta A."/>
            <person name="Wang C.C."/>
            <person name="Dunne R.L."/>
            <person name="Upcroft J.A."/>
            <person name="Upcroft P."/>
            <person name="White O."/>
            <person name="Salzberg S.L."/>
            <person name="Tang P."/>
            <person name="Chiu C.-H."/>
            <person name="Lee Y.-S."/>
            <person name="Embley T.M."/>
            <person name="Coombs G.H."/>
            <person name="Mottram J.C."/>
            <person name="Tachezy J."/>
            <person name="Fraser-Liggett C.M."/>
            <person name="Johnson P.J."/>
        </authorList>
    </citation>
    <scope>NUCLEOTIDE SEQUENCE [LARGE SCALE GENOMIC DNA]</scope>
    <source>
        <strain evidence="11">G3</strain>
    </source>
</reference>
<feature type="compositionally biased region" description="Gly residues" evidence="9">
    <location>
        <begin position="538"/>
        <end position="550"/>
    </location>
</feature>
<evidence type="ECO:0000256" key="6">
    <source>
        <dbReference type="ARBA" id="ARBA00023049"/>
    </source>
</evidence>
<dbReference type="Pfam" id="PF01457">
    <property type="entry name" value="Peptidase_M8"/>
    <property type="match status" value="1"/>
</dbReference>